<gene>
    <name evidence="1" type="ORF">DPMN_122941</name>
</gene>
<proteinExistence type="predicted"/>
<reference evidence="1" key="1">
    <citation type="journal article" date="2019" name="bioRxiv">
        <title>The Genome of the Zebra Mussel, Dreissena polymorpha: A Resource for Invasive Species Research.</title>
        <authorList>
            <person name="McCartney M.A."/>
            <person name="Auch B."/>
            <person name="Kono T."/>
            <person name="Mallez S."/>
            <person name="Zhang Y."/>
            <person name="Obille A."/>
            <person name="Becker A."/>
            <person name="Abrahante J.E."/>
            <person name="Garbe J."/>
            <person name="Badalamenti J.P."/>
            <person name="Herman A."/>
            <person name="Mangelson H."/>
            <person name="Liachko I."/>
            <person name="Sullivan S."/>
            <person name="Sone E.D."/>
            <person name="Koren S."/>
            <person name="Silverstein K.A.T."/>
            <person name="Beckman K.B."/>
            <person name="Gohl D.M."/>
        </authorList>
    </citation>
    <scope>NUCLEOTIDE SEQUENCE</scope>
    <source>
        <strain evidence="1">Duluth1</strain>
        <tissue evidence="1">Whole animal</tissue>
    </source>
</reference>
<comment type="caution">
    <text evidence="1">The sequence shown here is derived from an EMBL/GenBank/DDBJ whole genome shotgun (WGS) entry which is preliminary data.</text>
</comment>
<reference evidence="1" key="2">
    <citation type="submission" date="2020-11" db="EMBL/GenBank/DDBJ databases">
        <authorList>
            <person name="McCartney M.A."/>
            <person name="Auch B."/>
            <person name="Kono T."/>
            <person name="Mallez S."/>
            <person name="Becker A."/>
            <person name="Gohl D.M."/>
            <person name="Silverstein K.A.T."/>
            <person name="Koren S."/>
            <person name="Bechman K.B."/>
            <person name="Herman A."/>
            <person name="Abrahante J.E."/>
            <person name="Garbe J."/>
        </authorList>
    </citation>
    <scope>NUCLEOTIDE SEQUENCE</scope>
    <source>
        <strain evidence="1">Duluth1</strain>
        <tissue evidence="1">Whole animal</tissue>
    </source>
</reference>
<protein>
    <submittedName>
        <fullName evidence="1">Uncharacterized protein</fullName>
    </submittedName>
</protein>
<accession>A0A9D4JQT8</accession>
<organism evidence="1 2">
    <name type="scientific">Dreissena polymorpha</name>
    <name type="common">Zebra mussel</name>
    <name type="synonym">Mytilus polymorpha</name>
    <dbReference type="NCBI Taxonomy" id="45954"/>
    <lineage>
        <taxon>Eukaryota</taxon>
        <taxon>Metazoa</taxon>
        <taxon>Spiralia</taxon>
        <taxon>Lophotrochozoa</taxon>
        <taxon>Mollusca</taxon>
        <taxon>Bivalvia</taxon>
        <taxon>Autobranchia</taxon>
        <taxon>Heteroconchia</taxon>
        <taxon>Euheterodonta</taxon>
        <taxon>Imparidentia</taxon>
        <taxon>Neoheterodontei</taxon>
        <taxon>Myida</taxon>
        <taxon>Dreissenoidea</taxon>
        <taxon>Dreissenidae</taxon>
        <taxon>Dreissena</taxon>
    </lineage>
</organism>
<name>A0A9D4JQT8_DREPO</name>
<keyword evidence="2" id="KW-1185">Reference proteome</keyword>
<sequence>MRGKYFFCLARLCCIFAAATQLYWSSTGNLLVHAVPGFHHVLILMSSYHSQIGGLLAFLGNFCDRALTRALFLPRPATSQPSPFT</sequence>
<dbReference type="Proteomes" id="UP000828390">
    <property type="component" value="Unassembled WGS sequence"/>
</dbReference>
<dbReference type="EMBL" id="JAIWYP010000005">
    <property type="protein sequence ID" value="KAH3821180.1"/>
    <property type="molecule type" value="Genomic_DNA"/>
</dbReference>
<dbReference type="AlphaFoldDB" id="A0A9D4JQT8"/>
<evidence type="ECO:0000313" key="2">
    <source>
        <dbReference type="Proteomes" id="UP000828390"/>
    </source>
</evidence>
<evidence type="ECO:0000313" key="1">
    <source>
        <dbReference type="EMBL" id="KAH3821180.1"/>
    </source>
</evidence>